<reference evidence="1 2" key="1">
    <citation type="submission" date="2015-09" db="EMBL/GenBank/DDBJ databases">
        <authorList>
            <consortium name="Swine Surveillance"/>
        </authorList>
    </citation>
    <scope>NUCLEOTIDE SEQUENCE [LARGE SCALE GENOMIC DNA]</scope>
    <source>
        <strain evidence="1 2">CECT 7557</strain>
    </source>
</reference>
<dbReference type="Gene3D" id="3.40.50.1000">
    <property type="entry name" value="HAD superfamily/HAD-like"/>
    <property type="match status" value="1"/>
</dbReference>
<sequence>MTIQAVVFDIGRVLIHWEPEAFYDAQIGEARRKAFFAEVPMHQTNLDIDAGAPWKETVYALAEAHPNWATEIRWWHDRWLEMASPDIPHTARLLRALKAKGVQVFALSNFGIGTFELAAREYAVLTEFDQPYISGYLGCIKPDAAIYEKLEEGSGLAGASLLFADDRPENIEAAAARGWHTHLFDQPEAFAARLVAEGLLTEEAAA</sequence>
<keyword evidence="2" id="KW-1185">Reference proteome</keyword>
<dbReference type="Proteomes" id="UP000052022">
    <property type="component" value="Unassembled WGS sequence"/>
</dbReference>
<protein>
    <submittedName>
        <fullName evidence="1">?-D-glucose-1-phosphatase</fullName>
    </submittedName>
</protein>
<dbReference type="NCBIfam" id="TIGR01509">
    <property type="entry name" value="HAD-SF-IA-v3"/>
    <property type="match status" value="1"/>
</dbReference>
<name>A0A0P1GEW1_9RHOB</name>
<dbReference type="InterPro" id="IPR023198">
    <property type="entry name" value="PGP-like_dom2"/>
</dbReference>
<dbReference type="RefSeq" id="WP_058290685.1">
    <property type="nucleotide sequence ID" value="NZ_CYSD01000037.1"/>
</dbReference>
<accession>A0A0P1GEW1</accession>
<dbReference type="Gene3D" id="1.10.150.240">
    <property type="entry name" value="Putative phosphatase, domain 2"/>
    <property type="match status" value="1"/>
</dbReference>
<dbReference type="AlphaFoldDB" id="A0A0P1GEW1"/>
<dbReference type="OrthoDB" id="9807742at2"/>
<organism evidence="1 2">
    <name type="scientific">Tritonibacter multivorans</name>
    <dbReference type="NCBI Taxonomy" id="928856"/>
    <lineage>
        <taxon>Bacteria</taxon>
        <taxon>Pseudomonadati</taxon>
        <taxon>Pseudomonadota</taxon>
        <taxon>Alphaproteobacteria</taxon>
        <taxon>Rhodobacterales</taxon>
        <taxon>Paracoccaceae</taxon>
        <taxon>Tritonibacter</taxon>
    </lineage>
</organism>
<dbReference type="PANTHER" id="PTHR43611">
    <property type="entry name" value="ALPHA-D-GLUCOSE 1-PHOSPHATE PHOSPHATASE"/>
    <property type="match status" value="1"/>
</dbReference>
<proteinExistence type="predicted"/>
<dbReference type="PANTHER" id="PTHR43611:SF3">
    <property type="entry name" value="FLAVIN MONONUCLEOTIDE HYDROLASE 1, CHLOROPLATIC"/>
    <property type="match status" value="1"/>
</dbReference>
<dbReference type="Pfam" id="PF00702">
    <property type="entry name" value="Hydrolase"/>
    <property type="match status" value="1"/>
</dbReference>
<gene>
    <name evidence="1" type="ORF">TRM7557_02691</name>
</gene>
<dbReference type="STRING" id="928856.SAMN04488049_10127"/>
<dbReference type="InterPro" id="IPR023214">
    <property type="entry name" value="HAD_sf"/>
</dbReference>
<dbReference type="InterPro" id="IPR036412">
    <property type="entry name" value="HAD-like_sf"/>
</dbReference>
<evidence type="ECO:0000313" key="2">
    <source>
        <dbReference type="Proteomes" id="UP000052022"/>
    </source>
</evidence>
<dbReference type="SUPFAM" id="SSF56784">
    <property type="entry name" value="HAD-like"/>
    <property type="match status" value="1"/>
</dbReference>
<dbReference type="CDD" id="cd02603">
    <property type="entry name" value="HAD_sEH-N_like"/>
    <property type="match status" value="1"/>
</dbReference>
<evidence type="ECO:0000313" key="1">
    <source>
        <dbReference type="EMBL" id="CUH79990.1"/>
    </source>
</evidence>
<dbReference type="SFLD" id="SFLDS00003">
    <property type="entry name" value="Haloacid_Dehalogenase"/>
    <property type="match status" value="1"/>
</dbReference>
<dbReference type="EMBL" id="CYSD01000037">
    <property type="protein sequence ID" value="CUH79990.1"/>
    <property type="molecule type" value="Genomic_DNA"/>
</dbReference>
<dbReference type="InterPro" id="IPR006439">
    <property type="entry name" value="HAD-SF_hydro_IA"/>
</dbReference>
<dbReference type="SFLD" id="SFLDG01129">
    <property type="entry name" value="C1.5:_HAD__Beta-PGM__Phosphata"/>
    <property type="match status" value="1"/>
</dbReference>